<reference evidence="9" key="3">
    <citation type="submission" date="2022-05" db="EMBL/GenBank/DDBJ databases">
        <title>Comparative genomics of Staphylococcus equorum isolates.</title>
        <authorList>
            <person name="Luelf R.H."/>
        </authorList>
    </citation>
    <scope>NUCLEOTIDE SEQUENCE</scope>
    <source>
        <strain evidence="9">TMW 2.2497</strain>
    </source>
</reference>
<evidence type="ECO:0000313" key="11">
    <source>
        <dbReference type="Proteomes" id="UP000095464"/>
    </source>
</evidence>
<dbReference type="Pfam" id="PF00213">
    <property type="entry name" value="OSCP"/>
    <property type="match status" value="1"/>
</dbReference>
<proteinExistence type="inferred from homology"/>
<accession>A0A1E5TFZ5</accession>
<dbReference type="Proteomes" id="UP000095464">
    <property type="component" value="Unassembled WGS sequence"/>
</dbReference>
<dbReference type="InterPro" id="IPR020781">
    <property type="entry name" value="ATPase_OSCP/d_CS"/>
</dbReference>
<evidence type="ECO:0000256" key="8">
    <source>
        <dbReference type="HAMAP-Rule" id="MF_01416"/>
    </source>
</evidence>
<reference evidence="10" key="2">
    <citation type="submission" date="2015-11" db="EMBL/GenBank/DDBJ databases">
        <authorList>
            <person name="Wolfe B.E."/>
        </authorList>
    </citation>
    <scope>NUCLEOTIDE SEQUENCE</scope>
    <source>
        <strain evidence="10">738_7</strain>
    </source>
</reference>
<gene>
    <name evidence="8" type="primary">atpH</name>
    <name evidence="10" type="ORF">ASS94_13260</name>
    <name evidence="9" type="ORF">M4L89_12950</name>
</gene>
<name>A0A1E5TFZ5_9STAP</name>
<protein>
    <recommendedName>
        <fullName evidence="8">ATP synthase subunit delta</fullName>
    </recommendedName>
    <alternativeName>
        <fullName evidence="8">ATP synthase F(1) sector subunit delta</fullName>
    </alternativeName>
    <alternativeName>
        <fullName evidence="8">F-type ATPase subunit delta</fullName>
        <shortName evidence="8">F-ATPase subunit delta</shortName>
    </alternativeName>
</protein>
<evidence type="ECO:0000256" key="7">
    <source>
        <dbReference type="ARBA" id="ARBA00023310"/>
    </source>
</evidence>
<comment type="caution">
    <text evidence="9">The sequence shown here is derived from an EMBL/GenBank/DDBJ whole genome shotgun (WGS) entry which is preliminary data.</text>
</comment>
<evidence type="ECO:0000313" key="9">
    <source>
        <dbReference type="EMBL" id="MDG0847138.1"/>
    </source>
</evidence>
<evidence type="ECO:0000256" key="3">
    <source>
        <dbReference type="ARBA" id="ARBA00022781"/>
    </source>
</evidence>
<keyword evidence="6 8" id="KW-0139">CF(1)</keyword>
<dbReference type="GeneID" id="69845354"/>
<dbReference type="GO" id="GO:0045259">
    <property type="term" value="C:proton-transporting ATP synthase complex"/>
    <property type="evidence" value="ECO:0007669"/>
    <property type="project" value="UniProtKB-KW"/>
</dbReference>
<dbReference type="NCBIfam" id="NF004399">
    <property type="entry name" value="PRK05758.1-1"/>
    <property type="match status" value="1"/>
</dbReference>
<dbReference type="HAMAP" id="MF_01416">
    <property type="entry name" value="ATP_synth_delta_bact"/>
    <property type="match status" value="1"/>
</dbReference>
<dbReference type="Gene3D" id="1.10.520.20">
    <property type="entry name" value="N-terminal domain of the delta subunit of the F1F0-ATP synthase"/>
    <property type="match status" value="1"/>
</dbReference>
<evidence type="ECO:0000313" key="10">
    <source>
        <dbReference type="EMBL" id="OEK51256.1"/>
    </source>
</evidence>
<evidence type="ECO:0000256" key="4">
    <source>
        <dbReference type="ARBA" id="ARBA00023065"/>
    </source>
</evidence>
<keyword evidence="7 8" id="KW-0066">ATP synthesis</keyword>
<keyword evidence="2 8" id="KW-0813">Transport</keyword>
<evidence type="ECO:0000256" key="2">
    <source>
        <dbReference type="ARBA" id="ARBA00022448"/>
    </source>
</evidence>
<keyword evidence="5 8" id="KW-0472">Membrane</keyword>
<sequence>MAIIAKKYAKALFDTAKDTNNLEMMYEEFSTINTAVQPETKKLQALDADPQKDVQQRRSFAKVVFGHANQYLQNMLTILASNRHLSYIHEIYIEFEALFNQHHNQEYAVVESVYELSDEDLERIDTIIKSRTNYSKIMITNKINPELIGGVRVKVGTKVMDASIKNDLAQLEKQFIRVK</sequence>
<dbReference type="PANTHER" id="PTHR11910">
    <property type="entry name" value="ATP SYNTHASE DELTA CHAIN"/>
    <property type="match status" value="1"/>
</dbReference>
<dbReference type="EMBL" id="JAMBQA010000010">
    <property type="protein sequence ID" value="MDG0847138.1"/>
    <property type="molecule type" value="Genomic_DNA"/>
</dbReference>
<dbReference type="EMBL" id="LNPX01000058">
    <property type="protein sequence ID" value="OEK51256.1"/>
    <property type="molecule type" value="Genomic_DNA"/>
</dbReference>
<comment type="subcellular location">
    <subcellularLocation>
        <location evidence="8">Cell membrane</location>
        <topology evidence="8">Peripheral membrane protein</topology>
    </subcellularLocation>
    <subcellularLocation>
        <location evidence="1">Membrane</location>
    </subcellularLocation>
</comment>
<dbReference type="PRINTS" id="PR00125">
    <property type="entry name" value="ATPASEDELTA"/>
</dbReference>
<keyword evidence="3 8" id="KW-0375">Hydrogen ion transport</keyword>
<comment type="similarity">
    <text evidence="8">Belongs to the ATPase delta chain family.</text>
</comment>
<comment type="function">
    <text evidence="8">F(1)F(0) ATP synthase produces ATP from ADP in the presence of a proton or sodium gradient. F-type ATPases consist of two structural domains, F(1) containing the extramembraneous catalytic core and F(0) containing the membrane proton channel, linked together by a central stalk and a peripheral stalk. During catalysis, ATP synthesis in the catalytic domain of F(1) is coupled via a rotary mechanism of the central stalk subunits to proton translocation.</text>
</comment>
<dbReference type="NCBIfam" id="TIGR01145">
    <property type="entry name" value="ATP_synt_delta"/>
    <property type="match status" value="1"/>
</dbReference>
<keyword evidence="4 8" id="KW-0406">Ion transport</keyword>
<dbReference type="GO" id="GO:0046933">
    <property type="term" value="F:proton-transporting ATP synthase activity, rotational mechanism"/>
    <property type="evidence" value="ECO:0007669"/>
    <property type="project" value="UniProtKB-UniRule"/>
</dbReference>
<evidence type="ECO:0000256" key="5">
    <source>
        <dbReference type="ARBA" id="ARBA00023136"/>
    </source>
</evidence>
<dbReference type="RefSeq" id="WP_002507078.1">
    <property type="nucleotide sequence ID" value="NZ_CP013114.1"/>
</dbReference>
<evidence type="ECO:0000256" key="1">
    <source>
        <dbReference type="ARBA" id="ARBA00004370"/>
    </source>
</evidence>
<evidence type="ECO:0000256" key="6">
    <source>
        <dbReference type="ARBA" id="ARBA00023196"/>
    </source>
</evidence>
<dbReference type="SUPFAM" id="SSF47928">
    <property type="entry name" value="N-terminal domain of the delta subunit of the F1F0-ATP synthase"/>
    <property type="match status" value="1"/>
</dbReference>
<evidence type="ECO:0000313" key="12">
    <source>
        <dbReference type="Proteomes" id="UP001152422"/>
    </source>
</evidence>
<dbReference type="KEGG" id="seqo:SE1039_17960"/>
<dbReference type="GO" id="GO:0005886">
    <property type="term" value="C:plasma membrane"/>
    <property type="evidence" value="ECO:0007669"/>
    <property type="project" value="UniProtKB-SubCell"/>
</dbReference>
<dbReference type="InterPro" id="IPR000711">
    <property type="entry name" value="ATPase_OSCP/dsu"/>
</dbReference>
<keyword evidence="8" id="KW-1003">Cell membrane</keyword>
<keyword evidence="12" id="KW-1185">Reference proteome</keyword>
<dbReference type="InterPro" id="IPR026015">
    <property type="entry name" value="ATP_synth_OSCP/delta_N_sf"/>
</dbReference>
<organism evidence="9 12">
    <name type="scientific">Staphylococcus equorum</name>
    <dbReference type="NCBI Taxonomy" id="246432"/>
    <lineage>
        <taxon>Bacteria</taxon>
        <taxon>Bacillati</taxon>
        <taxon>Bacillota</taxon>
        <taxon>Bacilli</taxon>
        <taxon>Bacillales</taxon>
        <taxon>Staphylococcaceae</taxon>
        <taxon>Staphylococcus</taxon>
    </lineage>
</organism>
<dbReference type="AlphaFoldDB" id="A0A1E5TFZ5"/>
<comment type="function">
    <text evidence="8">This protein is part of the stalk that links CF(0) to CF(1). It either transmits conformational changes from CF(0) to CF(1) or is implicated in proton conduction.</text>
</comment>
<dbReference type="PROSITE" id="PS00389">
    <property type="entry name" value="ATPASE_DELTA"/>
    <property type="match status" value="1"/>
</dbReference>
<dbReference type="Proteomes" id="UP001152422">
    <property type="component" value="Unassembled WGS sequence"/>
</dbReference>
<reference evidence="11" key="1">
    <citation type="submission" date="2015-11" db="EMBL/GenBank/DDBJ databases">
        <title>Genomic diversity of Staphylococcus saprophyticus strains from urinary tract infections, animal surfaces, and fermented foods.</title>
        <authorList>
            <person name="Wolfe B.E."/>
        </authorList>
    </citation>
    <scope>NUCLEOTIDE SEQUENCE [LARGE SCALE GENOMIC DNA]</scope>
    <source>
        <strain evidence="11">738_7</strain>
    </source>
</reference>